<protein>
    <submittedName>
        <fullName evidence="1">Uncharacterized protein</fullName>
    </submittedName>
</protein>
<dbReference type="EMBL" id="JPVQ01000015">
    <property type="protein sequence ID" value="KGR90678.1"/>
    <property type="molecule type" value="Genomic_DNA"/>
</dbReference>
<comment type="caution">
    <text evidence="1">The sequence shown here is derived from an EMBL/GenBank/DDBJ whole genome shotgun (WGS) entry which is preliminary data.</text>
</comment>
<name>A0A0A3J688_9BACL</name>
<reference evidence="1 2" key="1">
    <citation type="submission" date="2014-02" db="EMBL/GenBank/DDBJ databases">
        <title>Draft genome sequence of Lysinibacillus massiliensis CCUG 49529.</title>
        <authorList>
            <person name="Zhang F."/>
            <person name="Wang G."/>
            <person name="Zhang L."/>
        </authorList>
    </citation>
    <scope>NUCLEOTIDE SEQUENCE [LARGE SCALE GENOMIC DNA]</scope>
    <source>
        <strain evidence="1 2">CCUG 49529</strain>
    </source>
</reference>
<dbReference type="OrthoDB" id="2738954at2"/>
<accession>A0A0A3J688</accession>
<dbReference type="AlphaFoldDB" id="A0A0A3J688"/>
<proteinExistence type="predicted"/>
<keyword evidence="2" id="KW-1185">Reference proteome</keyword>
<dbReference type="RefSeq" id="WP_036175961.1">
    <property type="nucleotide sequence ID" value="NZ_AVCZ01000015.1"/>
</dbReference>
<dbReference type="eggNOG" id="ENOG5033Z0T">
    <property type="taxonomic scope" value="Bacteria"/>
</dbReference>
<gene>
    <name evidence="1" type="ORF">CD30_09975</name>
</gene>
<sequence>MFFQMKQHHNESVNNEDLYSQLQFIVSTMLKNEIPSHFTAHHLLYTANSRLEELRQLTSYHRQHINLNTSIGTFHKDAYEITTKNYHQFELIIDSYISLNIENDRDLINHRLSLLDDKINTLYIELIEYKKHEILHPLKETFWHAYKEDLMPILAELRGG</sequence>
<evidence type="ECO:0000313" key="2">
    <source>
        <dbReference type="Proteomes" id="UP000030595"/>
    </source>
</evidence>
<evidence type="ECO:0000313" key="1">
    <source>
        <dbReference type="EMBL" id="KGR90678.1"/>
    </source>
</evidence>
<organism evidence="1 2">
    <name type="scientific">Ureibacillus massiliensis 4400831 = CIP 108448 = CCUG 49529</name>
    <dbReference type="NCBI Taxonomy" id="1211035"/>
    <lineage>
        <taxon>Bacteria</taxon>
        <taxon>Bacillati</taxon>
        <taxon>Bacillota</taxon>
        <taxon>Bacilli</taxon>
        <taxon>Bacillales</taxon>
        <taxon>Caryophanaceae</taxon>
        <taxon>Ureibacillus</taxon>
    </lineage>
</organism>
<dbReference type="Proteomes" id="UP000030595">
    <property type="component" value="Unassembled WGS sequence"/>
</dbReference>